<evidence type="ECO:0000313" key="7">
    <source>
        <dbReference type="Proteomes" id="UP000319040"/>
    </source>
</evidence>
<keyword evidence="7" id="KW-1185">Reference proteome</keyword>
<dbReference type="InterPro" id="IPR036969">
    <property type="entry name" value="Citrate_synthase_sf"/>
</dbReference>
<evidence type="ECO:0000256" key="2">
    <source>
        <dbReference type="ARBA" id="ARBA00010566"/>
    </source>
</evidence>
<organism evidence="6 7">
    <name type="scientific">Saccharicrinis carchari</name>
    <dbReference type="NCBI Taxonomy" id="1168039"/>
    <lineage>
        <taxon>Bacteria</taxon>
        <taxon>Pseudomonadati</taxon>
        <taxon>Bacteroidota</taxon>
        <taxon>Bacteroidia</taxon>
        <taxon>Marinilabiliales</taxon>
        <taxon>Marinilabiliaceae</taxon>
        <taxon>Saccharicrinis</taxon>
    </lineage>
</organism>
<dbReference type="PANTHER" id="PTHR11739">
    <property type="entry name" value="CITRATE SYNTHASE"/>
    <property type="match status" value="1"/>
</dbReference>
<evidence type="ECO:0000256" key="4">
    <source>
        <dbReference type="ARBA" id="ARBA00022679"/>
    </source>
</evidence>
<dbReference type="RefSeq" id="WP_142533335.1">
    <property type="nucleotide sequence ID" value="NZ_FXTB01000004.1"/>
</dbReference>
<accession>A0A521D3Q2</accession>
<dbReference type="PRINTS" id="PR00143">
    <property type="entry name" value="CITRTSNTHASE"/>
</dbReference>
<dbReference type="Gene3D" id="1.10.580.10">
    <property type="entry name" value="Citrate Synthase, domain 1"/>
    <property type="match status" value="1"/>
</dbReference>
<dbReference type="InterPro" id="IPR016142">
    <property type="entry name" value="Citrate_synth-like_lrg_a-sub"/>
</dbReference>
<dbReference type="EC" id="2.3.3.16" evidence="3"/>
<dbReference type="PROSITE" id="PS00480">
    <property type="entry name" value="CITRATE_SYNTHASE"/>
    <property type="match status" value="1"/>
</dbReference>
<dbReference type="InterPro" id="IPR019810">
    <property type="entry name" value="Citrate_synthase_AS"/>
</dbReference>
<evidence type="ECO:0000256" key="3">
    <source>
        <dbReference type="ARBA" id="ARBA00012972"/>
    </source>
</evidence>
<protein>
    <recommendedName>
        <fullName evidence="3">citrate synthase (unknown stereospecificity)</fullName>
        <ecNumber evidence="3">2.3.3.16</ecNumber>
    </recommendedName>
</protein>
<dbReference type="GO" id="GO:0036440">
    <property type="term" value="F:citrate synthase activity"/>
    <property type="evidence" value="ECO:0007669"/>
    <property type="project" value="UniProtKB-EC"/>
</dbReference>
<dbReference type="SUPFAM" id="SSF48256">
    <property type="entry name" value="Citrate synthase"/>
    <property type="match status" value="1"/>
</dbReference>
<reference evidence="6 7" key="1">
    <citation type="submission" date="2017-05" db="EMBL/GenBank/DDBJ databases">
        <authorList>
            <person name="Varghese N."/>
            <person name="Submissions S."/>
        </authorList>
    </citation>
    <scope>NUCLEOTIDE SEQUENCE [LARGE SCALE GENOMIC DNA]</scope>
    <source>
        <strain evidence="6 7">DSM 27040</strain>
    </source>
</reference>
<dbReference type="InterPro" id="IPR002020">
    <property type="entry name" value="Citrate_synthase"/>
</dbReference>
<dbReference type="EMBL" id="FXTB01000004">
    <property type="protein sequence ID" value="SMO66325.1"/>
    <property type="molecule type" value="Genomic_DNA"/>
</dbReference>
<evidence type="ECO:0000256" key="5">
    <source>
        <dbReference type="RuleBase" id="RU003406"/>
    </source>
</evidence>
<dbReference type="OrthoDB" id="9800864at2"/>
<comment type="pathway">
    <text evidence="1">Carbohydrate metabolism; tricarboxylic acid cycle; isocitrate from oxaloacetate: step 1/2.</text>
</comment>
<dbReference type="GO" id="GO:0006099">
    <property type="term" value="P:tricarboxylic acid cycle"/>
    <property type="evidence" value="ECO:0007669"/>
    <property type="project" value="UniProtKB-UniPathway"/>
</dbReference>
<dbReference type="InterPro" id="IPR016143">
    <property type="entry name" value="Citrate_synth-like_sm_a-sub"/>
</dbReference>
<sequence>MDYIKQKLIEVALPKAEMVHKLVKEHGNTVLQEITMQQVLTGMKGIVGLLTCTSKLDPQEGIRFRGYSIPELKQKLPKIKEDGEPLPEGIFYLMLTGELPTNKDVKHISEQWATRAQVIPSHVFDVIEALPKDAHPMIQFNTAILAMSTESQFRKAYLIGMDKKDYWDPTYEGVMDLISRLPIIAAYIYRRVFHKGDHIPQDPSLDWAGNLAHMMGHSSEEVKRLMRLYMLIHSDHEGGNVSAHATHLVGSALSNPYYSFSAGMNGLAGPLHGMANQDVMHWLNKMKREIGSEDPTEAQIKAYAEETIANGRVIPGYGHAVLRKTDPRFQVQLDFANKYIPDAPYIKLVNKVYNVVPDVLLNTGKVKNPWPNVDAVSGSLLTSFGIAEYPIYTVLFGVSRSLGVLTSLIWDRLYGLPIERPKSEPLQWFIDRVPKQ</sequence>
<dbReference type="Gene3D" id="1.10.230.10">
    <property type="entry name" value="Cytochrome P450-Terp, domain 2"/>
    <property type="match status" value="1"/>
</dbReference>
<dbReference type="AlphaFoldDB" id="A0A521D3Q2"/>
<evidence type="ECO:0000256" key="1">
    <source>
        <dbReference type="ARBA" id="ARBA00004751"/>
    </source>
</evidence>
<comment type="similarity">
    <text evidence="2 5">Belongs to the citrate synthase family.</text>
</comment>
<dbReference type="PANTHER" id="PTHR11739:SF8">
    <property type="entry name" value="CITRATE SYNTHASE, MITOCHONDRIAL"/>
    <property type="match status" value="1"/>
</dbReference>
<dbReference type="Pfam" id="PF00285">
    <property type="entry name" value="Citrate_synt"/>
    <property type="match status" value="1"/>
</dbReference>
<evidence type="ECO:0000313" key="6">
    <source>
        <dbReference type="EMBL" id="SMO66325.1"/>
    </source>
</evidence>
<name>A0A521D3Q2_SACCC</name>
<dbReference type="UniPathway" id="UPA00223"/>
<dbReference type="GO" id="GO:0005975">
    <property type="term" value="P:carbohydrate metabolic process"/>
    <property type="evidence" value="ECO:0007669"/>
    <property type="project" value="TreeGrafter"/>
</dbReference>
<proteinExistence type="inferred from homology"/>
<dbReference type="Proteomes" id="UP000319040">
    <property type="component" value="Unassembled WGS sequence"/>
</dbReference>
<gene>
    <name evidence="6" type="ORF">SAMN06265379_104186</name>
</gene>
<dbReference type="NCBIfam" id="NF007128">
    <property type="entry name" value="PRK09569.1"/>
    <property type="match status" value="1"/>
</dbReference>
<keyword evidence="4 5" id="KW-0808">Transferase</keyword>